<gene>
    <name evidence="2" type="ORF">FOZ62_009323</name>
</gene>
<comment type="caution">
    <text evidence="2">The sequence shown here is derived from an EMBL/GenBank/DDBJ whole genome shotgun (WGS) entry which is preliminary data.</text>
</comment>
<feature type="non-terminal residue" evidence="2">
    <location>
        <position position="78"/>
    </location>
</feature>
<evidence type="ECO:0000256" key="1">
    <source>
        <dbReference type="SAM" id="MobiDB-lite"/>
    </source>
</evidence>
<dbReference type="Proteomes" id="UP000574390">
    <property type="component" value="Unassembled WGS sequence"/>
</dbReference>
<evidence type="ECO:0000313" key="3">
    <source>
        <dbReference type="Proteomes" id="UP000574390"/>
    </source>
</evidence>
<name>A0A7J6TVX9_PEROL</name>
<proteinExistence type="predicted"/>
<feature type="compositionally biased region" description="Basic and acidic residues" evidence="1">
    <location>
        <begin position="1"/>
        <end position="16"/>
    </location>
</feature>
<organism evidence="2 3">
    <name type="scientific">Perkinsus olseni</name>
    <name type="common">Perkinsus atlanticus</name>
    <dbReference type="NCBI Taxonomy" id="32597"/>
    <lineage>
        <taxon>Eukaryota</taxon>
        <taxon>Sar</taxon>
        <taxon>Alveolata</taxon>
        <taxon>Perkinsozoa</taxon>
        <taxon>Perkinsea</taxon>
        <taxon>Perkinsida</taxon>
        <taxon>Perkinsidae</taxon>
        <taxon>Perkinsus</taxon>
    </lineage>
</organism>
<accession>A0A7J6TVX9</accession>
<feature type="non-terminal residue" evidence="2">
    <location>
        <position position="1"/>
    </location>
</feature>
<evidence type="ECO:0000313" key="2">
    <source>
        <dbReference type="EMBL" id="KAF4748556.1"/>
    </source>
</evidence>
<reference evidence="2 3" key="1">
    <citation type="submission" date="2020-04" db="EMBL/GenBank/DDBJ databases">
        <title>Perkinsus olseni comparative genomics.</title>
        <authorList>
            <person name="Bogema D.R."/>
        </authorList>
    </citation>
    <scope>NUCLEOTIDE SEQUENCE [LARGE SCALE GENOMIC DNA]</scope>
    <source>
        <strain evidence="2">ATCC PRA-205</strain>
    </source>
</reference>
<sequence>LRKEQPVGSKTEEVAVHEGLGSSAGAGAASGRGKGNGREAGSSGALRQTSRCTEFDLQKGSSRRRQIGDAETVGDGGK</sequence>
<feature type="region of interest" description="Disordered" evidence="1">
    <location>
        <begin position="1"/>
        <end position="78"/>
    </location>
</feature>
<feature type="compositionally biased region" description="Gly residues" evidence="1">
    <location>
        <begin position="22"/>
        <end position="34"/>
    </location>
</feature>
<dbReference type="AlphaFoldDB" id="A0A7J6TVX9"/>
<dbReference type="EMBL" id="JABANM010004870">
    <property type="protein sequence ID" value="KAF4748556.1"/>
    <property type="molecule type" value="Genomic_DNA"/>
</dbReference>
<protein>
    <submittedName>
        <fullName evidence="2">Uncharacterized protein</fullName>
    </submittedName>
</protein>